<accession>A0A955RQR4</accession>
<name>A0A955RQR4_UNCKA</name>
<feature type="binding site" evidence="7">
    <location>
        <position position="83"/>
    </location>
    <ligand>
        <name>Zn(2+)</name>
        <dbReference type="ChEBI" id="CHEBI:29105"/>
        <note>catalytic</note>
    </ligand>
</feature>
<comment type="cofactor">
    <cofactor evidence="7">
        <name>Zn(2+)</name>
        <dbReference type="ChEBI" id="CHEBI:29105"/>
    </cofactor>
    <text evidence="7">Binds 1 zinc ion.</text>
</comment>
<dbReference type="GO" id="GO:0008270">
    <property type="term" value="F:zinc ion binding"/>
    <property type="evidence" value="ECO:0007669"/>
    <property type="project" value="UniProtKB-UniRule"/>
</dbReference>
<dbReference type="InterPro" id="IPR023091">
    <property type="entry name" value="MetalPrtase_cat_dom_sf_prd"/>
</dbReference>
<keyword evidence="5 7" id="KW-0378">Hydrolase</keyword>
<keyword evidence="3 7" id="KW-0479">Metal-binding</keyword>
<keyword evidence="2 7" id="KW-0540">Nuclease</keyword>
<dbReference type="SUPFAM" id="SSF55486">
    <property type="entry name" value="Metalloproteases ('zincins'), catalytic domain"/>
    <property type="match status" value="1"/>
</dbReference>
<comment type="subcellular location">
    <subcellularLocation>
        <location evidence="7">Cytoplasm</location>
    </subcellularLocation>
</comment>
<evidence type="ECO:0000256" key="6">
    <source>
        <dbReference type="ARBA" id="ARBA00022833"/>
    </source>
</evidence>
<evidence type="ECO:0000313" key="8">
    <source>
        <dbReference type="EMBL" id="MCA9391916.1"/>
    </source>
</evidence>
<evidence type="ECO:0000256" key="1">
    <source>
        <dbReference type="ARBA" id="ARBA00010875"/>
    </source>
</evidence>
<keyword evidence="7" id="KW-0963">Cytoplasm</keyword>
<protein>
    <recommendedName>
        <fullName evidence="7">Endoribonuclease YbeY</fullName>
        <ecNumber evidence="7">3.1.-.-</ecNumber>
    </recommendedName>
</protein>
<dbReference type="GO" id="GO:0005737">
    <property type="term" value="C:cytoplasm"/>
    <property type="evidence" value="ECO:0007669"/>
    <property type="project" value="UniProtKB-SubCell"/>
</dbReference>
<dbReference type="GO" id="GO:0006364">
    <property type="term" value="P:rRNA processing"/>
    <property type="evidence" value="ECO:0007669"/>
    <property type="project" value="UniProtKB-UniRule"/>
</dbReference>
<evidence type="ECO:0000256" key="7">
    <source>
        <dbReference type="HAMAP-Rule" id="MF_00009"/>
    </source>
</evidence>
<keyword evidence="4 7" id="KW-0255">Endonuclease</keyword>
<keyword evidence="7" id="KW-0690">Ribosome biogenesis</keyword>
<dbReference type="EC" id="3.1.-.-" evidence="7"/>
<dbReference type="EMBL" id="JAGQKZ010000010">
    <property type="protein sequence ID" value="MCA9391916.1"/>
    <property type="molecule type" value="Genomic_DNA"/>
</dbReference>
<comment type="function">
    <text evidence="7">Single strand-specific metallo-endoribonuclease involved in late-stage 70S ribosome quality control and in maturation of the 3' terminus of the 16S rRNA.</text>
</comment>
<reference evidence="8" key="2">
    <citation type="journal article" date="2021" name="Microbiome">
        <title>Successional dynamics and alternative stable states in a saline activated sludge microbial community over 9 years.</title>
        <authorList>
            <person name="Wang Y."/>
            <person name="Ye J."/>
            <person name="Ju F."/>
            <person name="Liu L."/>
            <person name="Boyd J.A."/>
            <person name="Deng Y."/>
            <person name="Parks D.H."/>
            <person name="Jiang X."/>
            <person name="Yin X."/>
            <person name="Woodcroft B.J."/>
            <person name="Tyson G.W."/>
            <person name="Hugenholtz P."/>
            <person name="Polz M.F."/>
            <person name="Zhang T."/>
        </authorList>
    </citation>
    <scope>NUCLEOTIDE SEQUENCE</scope>
    <source>
        <strain evidence="8">HKST-UBA03</strain>
    </source>
</reference>
<comment type="similarity">
    <text evidence="1 7">Belongs to the endoribonuclease YbeY family.</text>
</comment>
<dbReference type="GO" id="GO:0004521">
    <property type="term" value="F:RNA endonuclease activity"/>
    <property type="evidence" value="ECO:0007669"/>
    <property type="project" value="UniProtKB-UniRule"/>
</dbReference>
<dbReference type="Pfam" id="PF02130">
    <property type="entry name" value="YbeY"/>
    <property type="match status" value="1"/>
</dbReference>
<feature type="binding site" evidence="7">
    <location>
        <position position="89"/>
    </location>
    <ligand>
        <name>Zn(2+)</name>
        <dbReference type="ChEBI" id="CHEBI:29105"/>
        <note>catalytic</note>
    </ligand>
</feature>
<organism evidence="8 9">
    <name type="scientific">candidate division WWE3 bacterium</name>
    <dbReference type="NCBI Taxonomy" id="2053526"/>
    <lineage>
        <taxon>Bacteria</taxon>
        <taxon>Katanobacteria</taxon>
    </lineage>
</organism>
<dbReference type="AlphaFoldDB" id="A0A955RQR4"/>
<evidence type="ECO:0000256" key="2">
    <source>
        <dbReference type="ARBA" id="ARBA00022722"/>
    </source>
</evidence>
<dbReference type="Proteomes" id="UP000751518">
    <property type="component" value="Unassembled WGS sequence"/>
</dbReference>
<gene>
    <name evidence="7 8" type="primary">ybeY</name>
    <name evidence="8" type="ORF">KC614_01785</name>
</gene>
<evidence type="ECO:0000256" key="3">
    <source>
        <dbReference type="ARBA" id="ARBA00022723"/>
    </source>
</evidence>
<dbReference type="PANTHER" id="PTHR46986">
    <property type="entry name" value="ENDORIBONUCLEASE YBEY, CHLOROPLASTIC"/>
    <property type="match status" value="1"/>
</dbReference>
<dbReference type="NCBIfam" id="TIGR00043">
    <property type="entry name" value="rRNA maturation RNase YbeY"/>
    <property type="match status" value="1"/>
</dbReference>
<feature type="binding site" evidence="7">
    <location>
        <position position="79"/>
    </location>
    <ligand>
        <name>Zn(2+)</name>
        <dbReference type="ChEBI" id="CHEBI:29105"/>
        <note>catalytic</note>
    </ligand>
</feature>
<dbReference type="PANTHER" id="PTHR46986:SF1">
    <property type="entry name" value="ENDORIBONUCLEASE YBEY, CHLOROPLASTIC"/>
    <property type="match status" value="1"/>
</dbReference>
<evidence type="ECO:0000313" key="9">
    <source>
        <dbReference type="Proteomes" id="UP000751518"/>
    </source>
</evidence>
<keyword evidence="7" id="KW-0698">rRNA processing</keyword>
<dbReference type="HAMAP" id="MF_00009">
    <property type="entry name" value="Endoribonucl_YbeY"/>
    <property type="match status" value="1"/>
</dbReference>
<sequence length="119" mass="12974">MTKKLSVGFSLTHDKSMKEINRKVFGSSSTTDVISLPLNESDAEKNVLGDLVVNVDEVKKNADKYGVSFIAELARVVAHGVLHLYGYDDATDKGKAAMRTIEDMVVKDVNVSDILNADD</sequence>
<evidence type="ECO:0000256" key="4">
    <source>
        <dbReference type="ARBA" id="ARBA00022759"/>
    </source>
</evidence>
<evidence type="ECO:0000256" key="5">
    <source>
        <dbReference type="ARBA" id="ARBA00022801"/>
    </source>
</evidence>
<proteinExistence type="inferred from homology"/>
<dbReference type="InterPro" id="IPR002036">
    <property type="entry name" value="YbeY"/>
</dbReference>
<reference evidence="8" key="1">
    <citation type="submission" date="2020-04" db="EMBL/GenBank/DDBJ databases">
        <authorList>
            <person name="Zhang T."/>
        </authorList>
    </citation>
    <scope>NUCLEOTIDE SEQUENCE</scope>
    <source>
        <strain evidence="8">HKST-UBA03</strain>
    </source>
</reference>
<comment type="caution">
    <text evidence="8">The sequence shown here is derived from an EMBL/GenBank/DDBJ whole genome shotgun (WGS) entry which is preliminary data.</text>
</comment>
<dbReference type="Gene3D" id="3.40.390.30">
    <property type="entry name" value="Metalloproteases ('zincins'), catalytic domain"/>
    <property type="match status" value="1"/>
</dbReference>
<keyword evidence="6 7" id="KW-0862">Zinc</keyword>
<dbReference type="GO" id="GO:0004222">
    <property type="term" value="F:metalloendopeptidase activity"/>
    <property type="evidence" value="ECO:0007669"/>
    <property type="project" value="InterPro"/>
</dbReference>